<proteinExistence type="predicted"/>
<sequence length="134" mass="14694">MSDIDLIGFANEAFYRAFAALDGDLMAEVWAQETEARCLHPGAQPIRGRERILTSWQEIFANSEPNSISFQVQDIALVNGVGIVCCFEAVNGHFGVATNLFVREGALWRMIHHQAGPISAPPQKQAGETPSRPN</sequence>
<protein>
    <submittedName>
        <fullName evidence="2">Nuclear transport factor 2 family protein</fullName>
    </submittedName>
</protein>
<keyword evidence="3" id="KW-1185">Reference proteome</keyword>
<evidence type="ECO:0000313" key="2">
    <source>
        <dbReference type="EMBL" id="MDY0885131.1"/>
    </source>
</evidence>
<dbReference type="InterPro" id="IPR032710">
    <property type="entry name" value="NTF2-like_dom_sf"/>
</dbReference>
<name>A0ABU5EFY8_9PROT</name>
<dbReference type="Pfam" id="PF13474">
    <property type="entry name" value="SnoaL_3"/>
    <property type="match status" value="1"/>
</dbReference>
<dbReference type="SUPFAM" id="SSF54427">
    <property type="entry name" value="NTF2-like"/>
    <property type="match status" value="1"/>
</dbReference>
<evidence type="ECO:0000259" key="1">
    <source>
        <dbReference type="Pfam" id="PF13474"/>
    </source>
</evidence>
<dbReference type="PANTHER" id="PTHR34957:SF1">
    <property type="entry name" value="NUCLEAR TRANSPORT FACTOR 2 (NTF2) FAMILY PROTEIN"/>
    <property type="match status" value="1"/>
</dbReference>
<dbReference type="EMBL" id="JAXCLW010000007">
    <property type="protein sequence ID" value="MDY0885131.1"/>
    <property type="molecule type" value="Genomic_DNA"/>
</dbReference>
<dbReference type="InterPro" id="IPR037401">
    <property type="entry name" value="SnoaL-like"/>
</dbReference>
<dbReference type="PANTHER" id="PTHR34957">
    <property type="entry name" value="NUCLEAR TRANSPORT FACTOR 2 (NTF2) FAMILY PROTEIN"/>
    <property type="match status" value="1"/>
</dbReference>
<accession>A0ABU5EFY8</accession>
<dbReference type="Proteomes" id="UP001279642">
    <property type="component" value="Unassembled WGS sequence"/>
</dbReference>
<evidence type="ECO:0000313" key="3">
    <source>
        <dbReference type="Proteomes" id="UP001279642"/>
    </source>
</evidence>
<dbReference type="RefSeq" id="WP_320510199.1">
    <property type="nucleotide sequence ID" value="NZ_JAXCLW010000007.1"/>
</dbReference>
<gene>
    <name evidence="2" type="ORF">SMD27_19975</name>
</gene>
<dbReference type="Gene3D" id="3.10.450.50">
    <property type="match status" value="1"/>
</dbReference>
<organism evidence="2 3">
    <name type="scientific">Dongia soli</name>
    <dbReference type="NCBI Taxonomy" id="600628"/>
    <lineage>
        <taxon>Bacteria</taxon>
        <taxon>Pseudomonadati</taxon>
        <taxon>Pseudomonadota</taxon>
        <taxon>Alphaproteobacteria</taxon>
        <taxon>Rhodospirillales</taxon>
        <taxon>Dongiaceae</taxon>
        <taxon>Dongia</taxon>
    </lineage>
</organism>
<comment type="caution">
    <text evidence="2">The sequence shown here is derived from an EMBL/GenBank/DDBJ whole genome shotgun (WGS) entry which is preliminary data.</text>
</comment>
<feature type="domain" description="SnoaL-like" evidence="1">
    <location>
        <begin position="10"/>
        <end position="115"/>
    </location>
</feature>
<reference evidence="2 3" key="1">
    <citation type="journal article" date="2016" name="Antonie Van Leeuwenhoek">
        <title>Dongia soli sp. nov., isolated from soil from Dokdo, Korea.</title>
        <authorList>
            <person name="Kim D.U."/>
            <person name="Lee H."/>
            <person name="Kim H."/>
            <person name="Kim S.G."/>
            <person name="Ka J.O."/>
        </authorList>
    </citation>
    <scope>NUCLEOTIDE SEQUENCE [LARGE SCALE GENOMIC DNA]</scope>
    <source>
        <strain evidence="2 3">D78</strain>
    </source>
</reference>